<evidence type="ECO:0000313" key="11">
    <source>
        <dbReference type="Proteomes" id="UP001183615"/>
    </source>
</evidence>
<dbReference type="GO" id="GO:0016746">
    <property type="term" value="F:acyltransferase activity"/>
    <property type="evidence" value="ECO:0007669"/>
    <property type="project" value="UniProtKB-KW"/>
</dbReference>
<feature type="transmembrane region" description="Helical" evidence="8">
    <location>
        <begin position="219"/>
        <end position="238"/>
    </location>
</feature>
<evidence type="ECO:0000259" key="9">
    <source>
        <dbReference type="Pfam" id="PF01757"/>
    </source>
</evidence>
<dbReference type="RefSeq" id="WP_311619527.1">
    <property type="nucleotide sequence ID" value="NZ_JAVREV010000013.1"/>
</dbReference>
<evidence type="ECO:0000256" key="8">
    <source>
        <dbReference type="SAM" id="Phobius"/>
    </source>
</evidence>
<feature type="transmembrane region" description="Helical" evidence="8">
    <location>
        <begin position="116"/>
        <end position="136"/>
    </location>
</feature>
<dbReference type="EC" id="2.3.1.-" evidence="10"/>
<evidence type="ECO:0000256" key="1">
    <source>
        <dbReference type="ARBA" id="ARBA00004651"/>
    </source>
</evidence>
<feature type="transmembrane region" description="Helical" evidence="8">
    <location>
        <begin position="42"/>
        <end position="64"/>
    </location>
</feature>
<comment type="similarity">
    <text evidence="2">Belongs to the acyltransferase 3 family.</text>
</comment>
<evidence type="ECO:0000256" key="7">
    <source>
        <dbReference type="SAM" id="MobiDB-lite"/>
    </source>
</evidence>
<sequence>MPANSAPPATPKTGAATDSDSLKPVPAPRSTPKNEHRFDIDLMRLICSCAVILGHVAGAFILAVDMDESNGAASYWAGHIADGANQFAVPMFFAMAGWAVLMGAPPKDSARMWTRIIRNGTPLFVWTGLYLVWAYLRDRNDEPMTNLAVDSVFGSVQPAYHLWFLYAYIPIIMALGFVVLIRAGHRPWGLGAALLVIAGLPHLLSTVSEFTGWSPPPVGWSFGTYSVVYAIGGALLFALPQRLSKRNRGLVALLMVAAMAGCIWWDTQVHYVIANAHPFVAILTLSLLLLVSRMHIPESWRPRLTRLSSAAMGAYMVHVFFVEELVKRWVSADSGAVEAAAMLVAMVAMTTVLSYAASLLWGRLGLRRWLG</sequence>
<dbReference type="Proteomes" id="UP001183615">
    <property type="component" value="Unassembled WGS sequence"/>
</dbReference>
<comment type="subcellular location">
    <subcellularLocation>
        <location evidence="1">Cell membrane</location>
        <topology evidence="1">Multi-pass membrane protein</topology>
    </subcellularLocation>
</comment>
<organism evidence="10 11">
    <name type="scientific">Streptomyces johnsoniae</name>
    <dbReference type="NCBI Taxonomy" id="3075532"/>
    <lineage>
        <taxon>Bacteria</taxon>
        <taxon>Bacillati</taxon>
        <taxon>Actinomycetota</taxon>
        <taxon>Actinomycetes</taxon>
        <taxon>Kitasatosporales</taxon>
        <taxon>Streptomycetaceae</taxon>
        <taxon>Streptomyces</taxon>
    </lineage>
</organism>
<dbReference type="Pfam" id="PF01757">
    <property type="entry name" value="Acyl_transf_3"/>
    <property type="match status" value="1"/>
</dbReference>
<evidence type="ECO:0000256" key="2">
    <source>
        <dbReference type="ARBA" id="ARBA00007400"/>
    </source>
</evidence>
<feature type="transmembrane region" description="Helical" evidence="8">
    <location>
        <begin position="188"/>
        <end position="207"/>
    </location>
</feature>
<keyword evidence="5 8" id="KW-1133">Transmembrane helix</keyword>
<feature type="domain" description="Acyltransferase 3" evidence="9">
    <location>
        <begin position="39"/>
        <end position="357"/>
    </location>
</feature>
<comment type="caution">
    <text evidence="10">The sequence shown here is derived from an EMBL/GenBank/DDBJ whole genome shotgun (WGS) entry which is preliminary data.</text>
</comment>
<feature type="transmembrane region" description="Helical" evidence="8">
    <location>
        <begin position="160"/>
        <end position="181"/>
    </location>
</feature>
<keyword evidence="4 8" id="KW-0812">Transmembrane</keyword>
<dbReference type="PANTHER" id="PTHR40074">
    <property type="entry name" value="O-ACETYLTRANSFERASE WECH"/>
    <property type="match status" value="1"/>
</dbReference>
<feature type="transmembrane region" description="Helical" evidence="8">
    <location>
        <begin position="84"/>
        <end position="104"/>
    </location>
</feature>
<evidence type="ECO:0000313" key="10">
    <source>
        <dbReference type="EMBL" id="MDT0445309.1"/>
    </source>
</evidence>
<evidence type="ECO:0000256" key="5">
    <source>
        <dbReference type="ARBA" id="ARBA00022989"/>
    </source>
</evidence>
<keyword evidence="6 8" id="KW-0472">Membrane</keyword>
<keyword evidence="11" id="KW-1185">Reference proteome</keyword>
<dbReference type="EMBL" id="JAVREV010000013">
    <property type="protein sequence ID" value="MDT0445309.1"/>
    <property type="molecule type" value="Genomic_DNA"/>
</dbReference>
<evidence type="ECO:0000256" key="3">
    <source>
        <dbReference type="ARBA" id="ARBA00022475"/>
    </source>
</evidence>
<feature type="transmembrane region" description="Helical" evidence="8">
    <location>
        <begin position="250"/>
        <end position="266"/>
    </location>
</feature>
<feature type="transmembrane region" description="Helical" evidence="8">
    <location>
        <begin position="341"/>
        <end position="361"/>
    </location>
</feature>
<proteinExistence type="inferred from homology"/>
<dbReference type="InterPro" id="IPR002656">
    <property type="entry name" value="Acyl_transf_3_dom"/>
</dbReference>
<evidence type="ECO:0000256" key="4">
    <source>
        <dbReference type="ARBA" id="ARBA00022692"/>
    </source>
</evidence>
<gene>
    <name evidence="10" type="ORF">RM779_22285</name>
</gene>
<feature type="transmembrane region" description="Helical" evidence="8">
    <location>
        <begin position="272"/>
        <end position="292"/>
    </location>
</feature>
<evidence type="ECO:0000256" key="6">
    <source>
        <dbReference type="ARBA" id="ARBA00023136"/>
    </source>
</evidence>
<keyword evidence="10" id="KW-0012">Acyltransferase</keyword>
<accession>A0ABU2SA45</accession>
<feature type="region of interest" description="Disordered" evidence="7">
    <location>
        <begin position="1"/>
        <end position="33"/>
    </location>
</feature>
<reference evidence="11" key="1">
    <citation type="submission" date="2023-07" db="EMBL/GenBank/DDBJ databases">
        <title>30 novel species of actinomycetes from the DSMZ collection.</title>
        <authorList>
            <person name="Nouioui I."/>
        </authorList>
    </citation>
    <scope>NUCLEOTIDE SEQUENCE [LARGE SCALE GENOMIC DNA]</scope>
    <source>
        <strain evidence="11">DSM 41886</strain>
    </source>
</reference>
<dbReference type="PANTHER" id="PTHR40074:SF2">
    <property type="entry name" value="O-ACETYLTRANSFERASE WECH"/>
    <property type="match status" value="1"/>
</dbReference>
<keyword evidence="10" id="KW-0808">Transferase</keyword>
<protein>
    <submittedName>
        <fullName evidence="10">Acyltransferase</fullName>
        <ecNumber evidence="10">2.3.1.-</ecNumber>
    </submittedName>
</protein>
<feature type="transmembrane region" description="Helical" evidence="8">
    <location>
        <begin position="304"/>
        <end position="321"/>
    </location>
</feature>
<name>A0ABU2SA45_9ACTN</name>
<keyword evidence="3" id="KW-1003">Cell membrane</keyword>